<dbReference type="PIRSF" id="PIRSF033239">
    <property type="entry name" value="ExoD"/>
    <property type="match status" value="1"/>
</dbReference>
<dbReference type="PANTHER" id="PTHR41795:SF1">
    <property type="entry name" value="EXOPOLYSACCHARIDE SYNTHESIS PROTEIN"/>
    <property type="match status" value="1"/>
</dbReference>
<evidence type="ECO:0000256" key="1">
    <source>
        <dbReference type="SAM" id="MobiDB-lite"/>
    </source>
</evidence>
<evidence type="ECO:0000313" key="4">
    <source>
        <dbReference type="Proteomes" id="UP000826300"/>
    </source>
</evidence>
<gene>
    <name evidence="3" type="ORF">JO391_17360</name>
</gene>
<keyword evidence="2" id="KW-0472">Membrane</keyword>
<dbReference type="AlphaFoldDB" id="A0A8G1EBJ8"/>
<keyword evidence="2" id="KW-0812">Transmembrane</keyword>
<evidence type="ECO:0000313" key="3">
    <source>
        <dbReference type="EMBL" id="QYZ69477.1"/>
    </source>
</evidence>
<feature type="region of interest" description="Disordered" evidence="1">
    <location>
        <begin position="1"/>
        <end position="39"/>
    </location>
</feature>
<organism evidence="3 4">
    <name type="scientific">Neotabrizicola shimadae</name>
    <dbReference type="NCBI Taxonomy" id="2807096"/>
    <lineage>
        <taxon>Bacteria</taxon>
        <taxon>Pseudomonadati</taxon>
        <taxon>Pseudomonadota</taxon>
        <taxon>Alphaproteobacteria</taxon>
        <taxon>Rhodobacterales</taxon>
        <taxon>Paracoccaceae</taxon>
        <taxon>Neotabrizicola</taxon>
    </lineage>
</organism>
<feature type="transmembrane region" description="Helical" evidence="2">
    <location>
        <begin position="203"/>
        <end position="225"/>
    </location>
</feature>
<evidence type="ECO:0000256" key="2">
    <source>
        <dbReference type="SAM" id="Phobius"/>
    </source>
</evidence>
<dbReference type="EMBL" id="CP069370">
    <property type="protein sequence ID" value="QYZ69477.1"/>
    <property type="molecule type" value="Genomic_DNA"/>
</dbReference>
<keyword evidence="4" id="KW-1185">Reference proteome</keyword>
<dbReference type="KEGG" id="nsm:JO391_17360"/>
<dbReference type="Proteomes" id="UP000826300">
    <property type="component" value="Chromosome"/>
</dbReference>
<keyword evidence="2" id="KW-1133">Transmembrane helix</keyword>
<dbReference type="RefSeq" id="WP_220661695.1">
    <property type="nucleotide sequence ID" value="NZ_CP069370.1"/>
</dbReference>
<sequence>MTRATDEDDTTDADDLLAEVDESETEEAPGGRRRRRKPRKRLSDILTEIGTDTTRTRISVADIMEATGARAIGALILLFAAPNVLPTPPGTSSILGMPLVYLTAQLMLGRLPWLPKFISERSIYRADFIGMMDRAAPLLARAERLLKPRFSLLVSAPAERVVGTICFILAMILLLPIPLGNMLPALAICLFAFGILEKDGLWIIAGAIVAALSLIIVSGVIWAGVKMAVFLVMNAF</sequence>
<accession>A0A8G1EBJ8</accession>
<feature type="compositionally biased region" description="Acidic residues" evidence="1">
    <location>
        <begin position="1"/>
        <end position="27"/>
    </location>
</feature>
<reference evidence="3" key="1">
    <citation type="submission" date="2021-02" db="EMBL/GenBank/DDBJ databases">
        <title>Rhodobacter shimadae sp. nov., an aerobic anoxygenic phototrophic bacterium isolated from a hot spring.</title>
        <authorList>
            <person name="Muramatsu S."/>
            <person name="Haruta S."/>
            <person name="Hirose S."/>
            <person name="Hanada S."/>
        </authorList>
    </citation>
    <scope>NUCLEOTIDE SEQUENCE</scope>
    <source>
        <strain evidence="3">N10</strain>
    </source>
</reference>
<dbReference type="InterPro" id="IPR010331">
    <property type="entry name" value="ExoD"/>
</dbReference>
<protein>
    <submittedName>
        <fullName evidence="3">Exopolysaccharide biosynthesis protein</fullName>
    </submittedName>
</protein>
<dbReference type="PANTHER" id="PTHR41795">
    <property type="entry name" value="EXOPOLYSACCHARIDE SYNTHESIS PROTEIN"/>
    <property type="match status" value="1"/>
</dbReference>
<name>A0A8G1EBJ8_9RHOB</name>
<dbReference type="Pfam" id="PF06055">
    <property type="entry name" value="ExoD"/>
    <property type="match status" value="1"/>
</dbReference>
<proteinExistence type="predicted"/>